<reference evidence="6" key="3">
    <citation type="submission" date="2025-09" db="UniProtKB">
        <authorList>
            <consortium name="Ensembl"/>
        </authorList>
    </citation>
    <scope>IDENTIFICATION</scope>
</reference>
<reference evidence="6" key="2">
    <citation type="submission" date="2025-08" db="UniProtKB">
        <authorList>
            <consortium name="Ensembl"/>
        </authorList>
    </citation>
    <scope>IDENTIFICATION</scope>
</reference>
<reference evidence="6 7" key="1">
    <citation type="journal article" date="2007" name="Nature">
        <title>Genome of the marsupial Monodelphis domestica reveals innovation in non-coding sequences.</title>
        <authorList>
            <person name="Mikkelsen T.S."/>
            <person name="Wakefield M.J."/>
            <person name="Aken B."/>
            <person name="Amemiya C.T."/>
            <person name="Chang J.L."/>
            <person name="Duke S."/>
            <person name="Garber M."/>
            <person name="Gentles A.J."/>
            <person name="Goodstadt L."/>
            <person name="Heger A."/>
            <person name="Jurka J."/>
            <person name="Kamal M."/>
            <person name="Mauceli E."/>
            <person name="Searle S.M."/>
            <person name="Sharpe T."/>
            <person name="Baker M.L."/>
            <person name="Batzer M.A."/>
            <person name="Benos P.V."/>
            <person name="Belov K."/>
            <person name="Clamp M."/>
            <person name="Cook A."/>
            <person name="Cuff J."/>
            <person name="Das R."/>
            <person name="Davidow L."/>
            <person name="Deakin J.E."/>
            <person name="Fazzari M.J."/>
            <person name="Glass J.L."/>
            <person name="Grabherr M."/>
            <person name="Greally J.M."/>
            <person name="Gu W."/>
            <person name="Hore T.A."/>
            <person name="Huttley G.A."/>
            <person name="Kleber M."/>
            <person name="Jirtle R.L."/>
            <person name="Koina E."/>
            <person name="Lee J.T."/>
            <person name="Mahony S."/>
            <person name="Marra M.A."/>
            <person name="Miller R.D."/>
            <person name="Nicholls R.D."/>
            <person name="Oda M."/>
            <person name="Papenfuss A.T."/>
            <person name="Parra Z.E."/>
            <person name="Pollock D.D."/>
            <person name="Ray D.A."/>
            <person name="Schein J.E."/>
            <person name="Speed T.P."/>
            <person name="Thompson K."/>
            <person name="VandeBerg J.L."/>
            <person name="Wade C.M."/>
            <person name="Walker J.A."/>
            <person name="Waters P.D."/>
            <person name="Webber C."/>
            <person name="Weidman J.R."/>
            <person name="Xie X."/>
            <person name="Zody M.C."/>
            <person name="Baldwin J."/>
            <person name="Abdouelleil A."/>
            <person name="Abdulkadir J."/>
            <person name="Abebe A."/>
            <person name="Abera B."/>
            <person name="Abreu J."/>
            <person name="Acer S.C."/>
            <person name="Aftuck L."/>
            <person name="Alexander A."/>
            <person name="An P."/>
            <person name="Anderson E."/>
            <person name="Anderson S."/>
            <person name="Arachi H."/>
            <person name="Azer M."/>
            <person name="Bachantsang P."/>
            <person name="Barry A."/>
            <person name="Bayul T."/>
            <person name="Berlin A."/>
            <person name="Bessette D."/>
            <person name="Bloom T."/>
            <person name="Bloom T."/>
            <person name="Boguslavskiy L."/>
            <person name="Bonnet C."/>
            <person name="Boukhgalter B."/>
            <person name="Bourzgui I."/>
            <person name="Brown A."/>
            <person name="Cahill P."/>
            <person name="Channer S."/>
            <person name="Cheshatsang Y."/>
            <person name="Chuda L."/>
            <person name="Citroen M."/>
            <person name="Collymore A."/>
            <person name="Cooke P."/>
            <person name="Costello M."/>
            <person name="D'Aco K."/>
            <person name="Daza R."/>
            <person name="De Haan G."/>
            <person name="DeGray S."/>
            <person name="DeMaso C."/>
            <person name="Dhargay N."/>
            <person name="Dooley K."/>
            <person name="Dooley E."/>
            <person name="Doricent M."/>
            <person name="Dorje P."/>
            <person name="Dorjee K."/>
            <person name="Dupes A."/>
            <person name="Elong R."/>
            <person name="Falk J."/>
            <person name="Farina A."/>
            <person name="Faro S."/>
            <person name="Ferguson D."/>
            <person name="Fisher S."/>
            <person name="Foley C.D."/>
            <person name="Franke A."/>
            <person name="Friedrich D."/>
            <person name="Gadbois L."/>
            <person name="Gearin G."/>
            <person name="Gearin C.R."/>
            <person name="Giannoukos G."/>
            <person name="Goode T."/>
            <person name="Graham J."/>
            <person name="Grandbois E."/>
            <person name="Grewal S."/>
            <person name="Gyaltsen K."/>
            <person name="Hafez N."/>
            <person name="Hagos B."/>
            <person name="Hall J."/>
            <person name="Henson C."/>
            <person name="Hollinger A."/>
            <person name="Honan T."/>
            <person name="Huard M.D."/>
            <person name="Hughes L."/>
            <person name="Hurhula B."/>
            <person name="Husby M.E."/>
            <person name="Kamat A."/>
            <person name="Kanga B."/>
            <person name="Kashin S."/>
            <person name="Khazanovich D."/>
            <person name="Kisner P."/>
            <person name="Lance K."/>
            <person name="Lara M."/>
            <person name="Lee W."/>
            <person name="Lennon N."/>
            <person name="Letendre F."/>
            <person name="LeVine R."/>
            <person name="Lipovsky A."/>
            <person name="Liu X."/>
            <person name="Liu J."/>
            <person name="Liu S."/>
            <person name="Lokyitsang T."/>
            <person name="Lokyitsang Y."/>
            <person name="Lubonja R."/>
            <person name="Lui A."/>
            <person name="MacDonald P."/>
            <person name="Magnisalis V."/>
            <person name="Maru K."/>
            <person name="Matthews C."/>
            <person name="McCusker W."/>
            <person name="McDonough S."/>
            <person name="Mehta T."/>
            <person name="Meldrim J."/>
            <person name="Meneus L."/>
            <person name="Mihai O."/>
            <person name="Mihalev A."/>
            <person name="Mihova T."/>
            <person name="Mittelman R."/>
            <person name="Mlenga V."/>
            <person name="Montmayeur A."/>
            <person name="Mulrain L."/>
            <person name="Navidi A."/>
            <person name="Naylor J."/>
            <person name="Negash T."/>
            <person name="Nguyen T."/>
            <person name="Nguyen N."/>
            <person name="Nicol R."/>
            <person name="Norbu C."/>
            <person name="Norbu N."/>
            <person name="Novod N."/>
            <person name="O'Neill B."/>
            <person name="Osman S."/>
            <person name="Markiewicz E."/>
            <person name="Oyono O.L."/>
            <person name="Patti C."/>
            <person name="Phunkhang P."/>
            <person name="Pierre F."/>
            <person name="Priest M."/>
            <person name="Raghuraman S."/>
            <person name="Rege F."/>
            <person name="Reyes R."/>
            <person name="Rise C."/>
            <person name="Rogov P."/>
            <person name="Ross K."/>
            <person name="Ryan E."/>
            <person name="Settipalli S."/>
            <person name="Shea T."/>
            <person name="Sherpa N."/>
            <person name="Shi L."/>
            <person name="Shih D."/>
            <person name="Sparrow T."/>
            <person name="Spaulding J."/>
            <person name="Stalker J."/>
            <person name="Stange-Thomann N."/>
            <person name="Stavropoulos S."/>
            <person name="Stone C."/>
            <person name="Strader C."/>
            <person name="Tesfaye S."/>
            <person name="Thomson T."/>
            <person name="Thoulutsang Y."/>
            <person name="Thoulutsang D."/>
            <person name="Topham K."/>
            <person name="Topping I."/>
            <person name="Tsamla T."/>
            <person name="Vassiliev H."/>
            <person name="Vo A."/>
            <person name="Wangchuk T."/>
            <person name="Wangdi T."/>
            <person name="Weiand M."/>
            <person name="Wilkinson J."/>
            <person name="Wilson A."/>
            <person name="Yadav S."/>
            <person name="Young G."/>
            <person name="Yu Q."/>
            <person name="Zembek L."/>
            <person name="Zhong D."/>
            <person name="Zimmer A."/>
            <person name="Zwirko Z."/>
            <person name="Jaffe D.B."/>
            <person name="Alvarez P."/>
            <person name="Brockman W."/>
            <person name="Butler J."/>
            <person name="Chin C."/>
            <person name="Gnerre S."/>
            <person name="MacCallum I."/>
            <person name="Graves J.A."/>
            <person name="Ponting C.P."/>
            <person name="Breen M."/>
            <person name="Samollow P.B."/>
            <person name="Lander E.S."/>
            <person name="Lindblad-Toh K."/>
        </authorList>
    </citation>
    <scope>NUCLEOTIDE SEQUENCE [LARGE SCALE GENOMIC DNA]</scope>
</reference>
<dbReference type="GeneTree" id="ENSGT00730000112193"/>
<keyword evidence="7" id="KW-1185">Reference proteome</keyword>
<keyword evidence="2" id="KW-0969">Cilium</keyword>
<dbReference type="Bgee" id="ENSMODG00000046172">
    <property type="expression patterns" value="Expressed in spermatid and 3 other cell types or tissues"/>
</dbReference>
<proteinExistence type="predicted"/>
<dbReference type="GO" id="GO:0005856">
    <property type="term" value="C:cytoskeleton"/>
    <property type="evidence" value="ECO:0007669"/>
    <property type="project" value="UniProtKB-ARBA"/>
</dbReference>
<organism evidence="6 7">
    <name type="scientific">Monodelphis domestica</name>
    <name type="common">Gray short-tailed opossum</name>
    <dbReference type="NCBI Taxonomy" id="13616"/>
    <lineage>
        <taxon>Eukaryota</taxon>
        <taxon>Metazoa</taxon>
        <taxon>Chordata</taxon>
        <taxon>Craniata</taxon>
        <taxon>Vertebrata</taxon>
        <taxon>Euteleostomi</taxon>
        <taxon>Mammalia</taxon>
        <taxon>Metatheria</taxon>
        <taxon>Didelphimorphia</taxon>
        <taxon>Didelphidae</taxon>
        <taxon>Monodelphis</taxon>
    </lineage>
</organism>
<keyword evidence="2" id="KW-0966">Cell projection</keyword>
<feature type="region of interest" description="Disordered" evidence="4">
    <location>
        <begin position="37"/>
        <end position="67"/>
    </location>
</feature>
<evidence type="ECO:0000313" key="6">
    <source>
        <dbReference type="Ensembl" id="ENSMODP00000043687.1"/>
    </source>
</evidence>
<dbReference type="InterPro" id="IPR051147">
    <property type="entry name" value="CFAP_domain-containing"/>
</dbReference>
<dbReference type="STRING" id="13616.ENSMODP00000043687"/>
<dbReference type="Pfam" id="PF13863">
    <property type="entry name" value="DUF4200"/>
    <property type="match status" value="1"/>
</dbReference>
<dbReference type="KEGG" id="mdo:103103841"/>
<feature type="coiled-coil region" evidence="3">
    <location>
        <begin position="145"/>
        <end position="179"/>
    </location>
</feature>
<keyword evidence="1 3" id="KW-0175">Coiled coil</keyword>
<evidence type="ECO:0000259" key="5">
    <source>
        <dbReference type="Pfam" id="PF13863"/>
    </source>
</evidence>
<protein>
    <submittedName>
        <fullName evidence="6">Coiled-coil domain-containing protein 42 homolog</fullName>
    </submittedName>
</protein>
<dbReference type="PANTHER" id="PTHR21683:SF18">
    <property type="entry name" value="COILED-COIL DOMAIN-CONTAINING PROTEIN 42 HOMOLOG"/>
    <property type="match status" value="1"/>
</dbReference>
<feature type="domain" description="DUF4200" evidence="5">
    <location>
        <begin position="78"/>
        <end position="189"/>
    </location>
</feature>
<name>A0A5F8G8A4_MONDO</name>
<dbReference type="Ensembl" id="ENSMODT00000058723.1">
    <property type="protein sequence ID" value="ENSMODP00000043687.1"/>
    <property type="gene ID" value="ENSMODG00000046172.1"/>
</dbReference>
<dbReference type="PANTHER" id="PTHR21683">
    <property type="entry name" value="COILED-COIL DOMAIN-CONTAINING PROTEIN 42 LIKE-2-LIKE-RELATED"/>
    <property type="match status" value="1"/>
</dbReference>
<evidence type="ECO:0000256" key="3">
    <source>
        <dbReference type="SAM" id="Coils"/>
    </source>
</evidence>
<evidence type="ECO:0000256" key="1">
    <source>
        <dbReference type="ARBA" id="ARBA00023054"/>
    </source>
</evidence>
<evidence type="ECO:0000313" key="7">
    <source>
        <dbReference type="Proteomes" id="UP000002280"/>
    </source>
</evidence>
<dbReference type="Proteomes" id="UP000002280">
    <property type="component" value="Chromosome 1"/>
</dbReference>
<dbReference type="InParanoid" id="A0A5F8G8A4"/>
<accession>A0A5F8G8A4</accession>
<evidence type="ECO:0000256" key="2">
    <source>
        <dbReference type="ARBA" id="ARBA00023069"/>
    </source>
</evidence>
<feature type="coiled-coil region" evidence="3">
    <location>
        <begin position="217"/>
        <end position="276"/>
    </location>
</feature>
<dbReference type="InterPro" id="IPR025252">
    <property type="entry name" value="DUF4200"/>
</dbReference>
<dbReference type="AlphaFoldDB" id="A0A5F8G8A4"/>
<sequence>MPQLSSFSHYVSREEDVEDYMHLPTIYEDFSQAHEGDAKQKKCENSPFYSHENNNPEKKSSNTLKSQSTQQNIFLGIKNELDQTEELLKAKRQEWKKRMEVVAKGKTELLKGQKYRNLLLSKLLVESKAKKQQALERLTADVKINKTKQEEIDRLTQELRDLRNRKQELKKKLERHRHFEDFLAKVLDKLPSYYRSWDLNSSIKKIIEHHEMLSKTNTSLKKQVSSLSDAYQKAKNNLEVLQLEHKNKTLILTTELSKLQKKLDDIKIKNKQLKARVQWNKDFPKDETQDLGCMLTVISHLAEQCKIEHYGPIKQLDLTCKMDMIQEFILDKMMTQRLAESRMLWTGETITDYRQKIQGQNKGKLRDNFSYQGSSRSSISKITIPQENEVILPMSQQSHCLKPLNLPKSKEVQNPVLSFPRGHSLGYPKPTPCPSKVCPIEQVKKLEERLPKTKSNHLF</sequence>
<evidence type="ECO:0000256" key="4">
    <source>
        <dbReference type="SAM" id="MobiDB-lite"/>
    </source>
</evidence>